<dbReference type="AlphaFoldDB" id="Q1PXR2"/>
<evidence type="ECO:0008006" key="3">
    <source>
        <dbReference type="Google" id="ProtNLM"/>
    </source>
</evidence>
<dbReference type="InterPro" id="IPR021342">
    <property type="entry name" value="DUF2959"/>
</dbReference>
<feature type="transmembrane region" description="Helical" evidence="1">
    <location>
        <begin position="16"/>
        <end position="34"/>
    </location>
</feature>
<evidence type="ECO:0000256" key="1">
    <source>
        <dbReference type="SAM" id="Phobius"/>
    </source>
</evidence>
<keyword evidence="1" id="KW-0472">Membrane</keyword>
<organism evidence="2">
    <name type="scientific">Kuenenia stuttgartiensis</name>
    <dbReference type="NCBI Taxonomy" id="174633"/>
    <lineage>
        <taxon>Bacteria</taxon>
        <taxon>Pseudomonadati</taxon>
        <taxon>Planctomycetota</taxon>
        <taxon>Candidatus Brocadiia</taxon>
        <taxon>Candidatus Brocadiales</taxon>
        <taxon>Candidatus Brocadiaceae</taxon>
        <taxon>Candidatus Kuenenia</taxon>
    </lineage>
</organism>
<keyword evidence="1" id="KW-0812">Transmembrane</keyword>
<evidence type="ECO:0000313" key="2">
    <source>
        <dbReference type="EMBL" id="CAJ72831.1"/>
    </source>
</evidence>
<gene>
    <name evidence="2" type="ORF">kustd2086</name>
</gene>
<sequence length="232" mass="27230">MPNTALDGRRENMNRLNVGCIYSLTFLFFVLLNFSGCQTTYYKTMERVGYHKRDIFTNRVKDTRNILEETEEQFKSALVGSRSFADAEGSTYEQKYNTLNKEYERCRDKSLLLSSHIKSIEKVAEAFFNEWEMELEHYVSNSLRQDSQEKLAQKRGQYEHLINSMKYIERKMDPVLINFRDQVLYLKHNLNTQSIVSLQDELALFEDEVLSLIKEIEISIGIADSFINSIVK</sequence>
<dbReference type="EMBL" id="CT573072">
    <property type="protein sequence ID" value="CAJ72831.1"/>
    <property type="molecule type" value="Genomic_DNA"/>
</dbReference>
<accession>Q1PXR2</accession>
<proteinExistence type="predicted"/>
<name>Q1PXR2_KUEST</name>
<reference evidence="2" key="1">
    <citation type="journal article" date="2006" name="Nature">
        <title>Deciphering the evolution and metabolism of an anammox bacterium from a community genome.</title>
        <authorList>
            <person name="Strous M."/>
            <person name="Pelletier E."/>
            <person name="Mangenot S."/>
            <person name="Rattei T."/>
            <person name="Lehner A."/>
            <person name="Taylor M.W."/>
            <person name="Horn M."/>
            <person name="Daims H."/>
            <person name="Bartol-Mavel D."/>
            <person name="Wincker P."/>
            <person name="Barbe V."/>
            <person name="Fonknechten N."/>
            <person name="Vallenet D."/>
            <person name="Segurens B."/>
            <person name="Schenowitz-Truong C."/>
            <person name="Medigue C."/>
            <person name="Collingro A."/>
            <person name="Snel B."/>
            <person name="Dutilh B.E."/>
            <person name="OpDenCamp H.J.M."/>
            <person name="vanDerDrift C."/>
            <person name="Cirpus I."/>
            <person name="vanDePas-Schoonen K.T."/>
            <person name="Harhangi H.R."/>
            <person name="vanNiftrik L."/>
            <person name="Schmid M."/>
            <person name="Keltjens J."/>
            <person name="vanDeVossenberg J."/>
            <person name="Kartal B."/>
            <person name="Meier H."/>
            <person name="Frishman D."/>
            <person name="Huynen M.A."/>
            <person name="Mewes H."/>
            <person name="Weissenbach J."/>
            <person name="Jetten M.S.M."/>
            <person name="Wagner M."/>
            <person name="LePaslier D."/>
        </authorList>
    </citation>
    <scope>NUCLEOTIDE SEQUENCE</scope>
</reference>
<protein>
    <recommendedName>
        <fullName evidence="3">DUF2959 domain-containing protein</fullName>
    </recommendedName>
</protein>
<reference evidence="2" key="2">
    <citation type="submission" date="2006-01" db="EMBL/GenBank/DDBJ databases">
        <authorList>
            <person name="Genoscope"/>
        </authorList>
    </citation>
    <scope>NUCLEOTIDE SEQUENCE</scope>
</reference>
<dbReference type="Pfam" id="PF11172">
    <property type="entry name" value="DUF2959"/>
    <property type="match status" value="1"/>
</dbReference>
<keyword evidence="1" id="KW-1133">Transmembrane helix</keyword>